<evidence type="ECO:0000256" key="5">
    <source>
        <dbReference type="SAM" id="MobiDB-lite"/>
    </source>
</evidence>
<evidence type="ECO:0000256" key="3">
    <source>
        <dbReference type="ARBA" id="ARBA00022552"/>
    </source>
</evidence>
<accession>A0A836BZQ4</accession>
<protein>
    <submittedName>
        <fullName evidence="6">Uncharacterized protein</fullName>
    </submittedName>
</protein>
<feature type="compositionally biased region" description="Low complexity" evidence="5">
    <location>
        <begin position="309"/>
        <end position="321"/>
    </location>
</feature>
<dbReference type="AlphaFoldDB" id="A0A836BZQ4"/>
<dbReference type="GO" id="GO:0030688">
    <property type="term" value="C:preribosome, small subunit precursor"/>
    <property type="evidence" value="ECO:0007669"/>
    <property type="project" value="InterPro"/>
</dbReference>
<sequence>MTSTNMPPQKKKVKKVKPVLAAVPEDGHPGASRFAQALGSCDYQTREQGVRALTRWLTRNTEITEVQMLKIWKGVFYCFWHSDKAPVQQELAERLAAILTQLNEQSAYRFYAAFITTMRREWFGIDRLRLDKFLMLIRKFVRQMLACLKASKWRSDLVQRYADHLRAHVLLPDDTLSAAGLGYHVADLLLEELRGVADGKEVPGRALGALLLPFGAALQVGEQVVLTRIGEGLFDSLLSELASPTDDSPYLAQLDVPTLAQQLFDLGAAPETRARNRQVLYDLSSALEKTQRKRARVDTGAQAGTSQPAAAGKAGAKGKQQQGKERQAAAAATPVPAAAAAAAPLANGTAGADGKRKRKAGAAEDGPAQQREREEEQEEPSARKKLAAKKTKTLEAAAAVEDEEPGPAPTPATGGKKGAKQGAAKEPTSGMKSALRMSVAKAGQGQAPEAATTPAAKGKQGKPAATPQPQPAKQAAESSPASAGKASALGKRAARGAGAAAAEAAAGKKTPQPAAGGAGARTPRATTGKKPRVVINLKNNLYFEHGGPVPDPDIRTPPPARAKGGILKKSAQTCPPKVAGARGGKANSATSAQKPQSARQQAQQRVLPKQARRASAALFF</sequence>
<evidence type="ECO:0000313" key="7">
    <source>
        <dbReference type="Proteomes" id="UP000612055"/>
    </source>
</evidence>
<comment type="similarity">
    <text evidence="2">Belongs to the RRP1 family.</text>
</comment>
<dbReference type="PANTHER" id="PTHR13026">
    <property type="entry name" value="NNP-1 PROTEIN NOVEL NUCLEAR PROTEIN 1 NOP52"/>
    <property type="match status" value="1"/>
</dbReference>
<dbReference type="InterPro" id="IPR010301">
    <property type="entry name" value="RRP1"/>
</dbReference>
<dbReference type="GO" id="GO:0006364">
    <property type="term" value="P:rRNA processing"/>
    <property type="evidence" value="ECO:0007669"/>
    <property type="project" value="UniProtKB-KW"/>
</dbReference>
<feature type="compositionally biased region" description="Low complexity" evidence="5">
    <location>
        <begin position="591"/>
        <end position="605"/>
    </location>
</feature>
<evidence type="ECO:0000256" key="2">
    <source>
        <dbReference type="ARBA" id="ARBA00006374"/>
    </source>
</evidence>
<dbReference type="GO" id="GO:0005634">
    <property type="term" value="C:nucleus"/>
    <property type="evidence" value="ECO:0007669"/>
    <property type="project" value="UniProtKB-SubCell"/>
</dbReference>
<keyword evidence="3" id="KW-0698">rRNA processing</keyword>
<evidence type="ECO:0000256" key="1">
    <source>
        <dbReference type="ARBA" id="ARBA00004123"/>
    </source>
</evidence>
<organism evidence="6 7">
    <name type="scientific">Edaphochlamys debaryana</name>
    <dbReference type="NCBI Taxonomy" id="47281"/>
    <lineage>
        <taxon>Eukaryota</taxon>
        <taxon>Viridiplantae</taxon>
        <taxon>Chlorophyta</taxon>
        <taxon>core chlorophytes</taxon>
        <taxon>Chlorophyceae</taxon>
        <taxon>CS clade</taxon>
        <taxon>Chlamydomonadales</taxon>
        <taxon>Chlamydomonadales incertae sedis</taxon>
        <taxon>Edaphochlamys</taxon>
    </lineage>
</organism>
<comment type="caution">
    <text evidence="6">The sequence shown here is derived from an EMBL/GenBank/DDBJ whole genome shotgun (WGS) entry which is preliminary data.</text>
</comment>
<dbReference type="Pfam" id="PF05997">
    <property type="entry name" value="Nop52"/>
    <property type="match status" value="1"/>
</dbReference>
<feature type="compositionally biased region" description="Low complexity" evidence="5">
    <location>
        <begin position="453"/>
        <end position="526"/>
    </location>
</feature>
<keyword evidence="7" id="KW-1185">Reference proteome</keyword>
<dbReference type="PANTHER" id="PTHR13026:SF0">
    <property type="entry name" value="RIBOSOMAL RNA PROCESSING 1B"/>
    <property type="match status" value="1"/>
</dbReference>
<evidence type="ECO:0000256" key="4">
    <source>
        <dbReference type="ARBA" id="ARBA00023242"/>
    </source>
</evidence>
<evidence type="ECO:0000313" key="6">
    <source>
        <dbReference type="EMBL" id="KAG2493648.1"/>
    </source>
</evidence>
<reference evidence="6" key="1">
    <citation type="journal article" date="2020" name="bioRxiv">
        <title>Comparative genomics of Chlamydomonas.</title>
        <authorList>
            <person name="Craig R.J."/>
            <person name="Hasan A.R."/>
            <person name="Ness R.W."/>
            <person name="Keightley P.D."/>
        </authorList>
    </citation>
    <scope>NUCLEOTIDE SEQUENCE</scope>
    <source>
        <strain evidence="6">CCAP 11/70</strain>
    </source>
</reference>
<comment type="subcellular location">
    <subcellularLocation>
        <location evidence="1">Nucleus</location>
    </subcellularLocation>
</comment>
<dbReference type="EMBL" id="JAEHOE010000036">
    <property type="protein sequence ID" value="KAG2493648.1"/>
    <property type="molecule type" value="Genomic_DNA"/>
</dbReference>
<feature type="compositionally biased region" description="Low complexity" evidence="5">
    <location>
        <begin position="328"/>
        <end position="352"/>
    </location>
</feature>
<name>A0A836BZQ4_9CHLO</name>
<gene>
    <name evidence="6" type="ORF">HYH03_008165</name>
</gene>
<proteinExistence type="inferred from homology"/>
<feature type="region of interest" description="Disordered" evidence="5">
    <location>
        <begin position="290"/>
        <end position="620"/>
    </location>
</feature>
<keyword evidence="4" id="KW-0539">Nucleus</keyword>
<dbReference type="OrthoDB" id="2019504at2759"/>
<dbReference type="Proteomes" id="UP000612055">
    <property type="component" value="Unassembled WGS sequence"/>
</dbReference>
<feature type="compositionally biased region" description="Pro residues" evidence="5">
    <location>
        <begin position="549"/>
        <end position="560"/>
    </location>
</feature>